<dbReference type="InterPro" id="IPR003787">
    <property type="entry name" value="Sulphur_relay_DsrE/F-like"/>
</dbReference>
<reference evidence="2 3" key="1">
    <citation type="submission" date="2020-04" db="EMBL/GenBank/DDBJ databases">
        <title>Pseudoalteromonas caenipelagi sp. nov., isolated from a tidal flat.</title>
        <authorList>
            <person name="Park S."/>
            <person name="Yoon J.-H."/>
        </authorList>
    </citation>
    <scope>NUCLEOTIDE SEQUENCE [LARGE SCALE GENOMIC DNA]</scope>
    <source>
        <strain evidence="2 3">JBTF-M23</strain>
    </source>
</reference>
<dbReference type="NCBIfam" id="NF001238">
    <property type="entry name" value="PRK00211.1"/>
    <property type="match status" value="1"/>
</dbReference>
<comment type="caution">
    <text evidence="2">The sequence shown here is derived from an EMBL/GenBank/DDBJ whole genome shotgun (WGS) entry which is preliminary data.</text>
</comment>
<dbReference type="EMBL" id="JABBPG010000001">
    <property type="protein sequence ID" value="NOU49386.1"/>
    <property type="molecule type" value="Genomic_DNA"/>
</dbReference>
<accession>A0A849V841</accession>
<proteinExistence type="inferred from homology"/>
<name>A0A849V841_9GAMM</name>
<keyword evidence="3" id="KW-1185">Reference proteome</keyword>
<sequence length="118" mass="13366">MKNVLVISSDSPFDGQKIRDALDTTLIYAAIDQNISWLLKDSAVLALKKQQSAAHIGLKDYFKAIKTLEIYDVEQVYVCADAMQKYQLTEEQLIITALTLTKQQQQSLIQQQDFVVTL</sequence>
<evidence type="ECO:0000313" key="3">
    <source>
        <dbReference type="Proteomes" id="UP000586305"/>
    </source>
</evidence>
<dbReference type="Pfam" id="PF02635">
    <property type="entry name" value="DsrE"/>
    <property type="match status" value="1"/>
</dbReference>
<dbReference type="AlphaFoldDB" id="A0A849V841"/>
<gene>
    <name evidence="2" type="primary">tusC</name>
    <name evidence="2" type="ORF">HG263_02345</name>
</gene>
<protein>
    <submittedName>
        <fullName evidence="2">Sulfurtransferase complex subunit TusC</fullName>
        <ecNumber evidence="2">2.8.1.-</ecNumber>
    </submittedName>
</protein>
<dbReference type="EC" id="2.8.1.-" evidence="2"/>
<dbReference type="SUPFAM" id="SSF75169">
    <property type="entry name" value="DsrEFH-like"/>
    <property type="match status" value="1"/>
</dbReference>
<keyword evidence="2" id="KW-0808">Transferase</keyword>
<dbReference type="InterPro" id="IPR017462">
    <property type="entry name" value="Sulphur_relay_TusC/DsrF"/>
</dbReference>
<dbReference type="PANTHER" id="PTHR38780">
    <property type="entry name" value="PROTEIN TUSC"/>
    <property type="match status" value="1"/>
</dbReference>
<dbReference type="RefSeq" id="WP_171624467.1">
    <property type="nucleotide sequence ID" value="NZ_JABBPG010000001.1"/>
</dbReference>
<dbReference type="GO" id="GO:0016740">
    <property type="term" value="F:transferase activity"/>
    <property type="evidence" value="ECO:0007669"/>
    <property type="project" value="UniProtKB-KW"/>
</dbReference>
<evidence type="ECO:0000256" key="1">
    <source>
        <dbReference type="ARBA" id="ARBA00005996"/>
    </source>
</evidence>
<organism evidence="2 3">
    <name type="scientific">Pseudoalteromonas caenipelagi</name>
    <dbReference type="NCBI Taxonomy" id="2726988"/>
    <lineage>
        <taxon>Bacteria</taxon>
        <taxon>Pseudomonadati</taxon>
        <taxon>Pseudomonadota</taxon>
        <taxon>Gammaproteobacteria</taxon>
        <taxon>Alteromonadales</taxon>
        <taxon>Pseudoalteromonadaceae</taxon>
        <taxon>Pseudoalteromonas</taxon>
    </lineage>
</organism>
<comment type="similarity">
    <text evidence="1">Belongs to the DsrF/TusC family.</text>
</comment>
<dbReference type="Gene3D" id="3.40.1260.10">
    <property type="entry name" value="DsrEFH-like"/>
    <property type="match status" value="1"/>
</dbReference>
<dbReference type="InterPro" id="IPR027396">
    <property type="entry name" value="DsrEFH-like"/>
</dbReference>
<dbReference type="PANTHER" id="PTHR38780:SF1">
    <property type="entry name" value="PROTEIN TUSC"/>
    <property type="match status" value="1"/>
</dbReference>
<dbReference type="Proteomes" id="UP000586305">
    <property type="component" value="Unassembled WGS sequence"/>
</dbReference>
<evidence type="ECO:0000313" key="2">
    <source>
        <dbReference type="EMBL" id="NOU49386.1"/>
    </source>
</evidence>